<feature type="region of interest" description="Disordered" evidence="1">
    <location>
        <begin position="754"/>
        <end position="968"/>
    </location>
</feature>
<evidence type="ECO:0000313" key="3">
    <source>
        <dbReference type="Proteomes" id="UP000186817"/>
    </source>
</evidence>
<feature type="compositionally biased region" description="Low complexity" evidence="1">
    <location>
        <begin position="952"/>
        <end position="963"/>
    </location>
</feature>
<gene>
    <name evidence="2" type="ORF">AK812_SmicGene12331</name>
</gene>
<keyword evidence="3" id="KW-1185">Reference proteome</keyword>
<organism evidence="2 3">
    <name type="scientific">Symbiodinium microadriaticum</name>
    <name type="common">Dinoflagellate</name>
    <name type="synonym">Zooxanthella microadriatica</name>
    <dbReference type="NCBI Taxonomy" id="2951"/>
    <lineage>
        <taxon>Eukaryota</taxon>
        <taxon>Sar</taxon>
        <taxon>Alveolata</taxon>
        <taxon>Dinophyceae</taxon>
        <taxon>Suessiales</taxon>
        <taxon>Symbiodiniaceae</taxon>
        <taxon>Symbiodinium</taxon>
    </lineage>
</organism>
<dbReference type="OrthoDB" id="10306101at2759"/>
<accession>A0A1Q9EAU7</accession>
<dbReference type="AlphaFoldDB" id="A0A1Q9EAU7"/>
<comment type="caution">
    <text evidence="2">The sequence shown here is derived from an EMBL/GenBank/DDBJ whole genome shotgun (WGS) entry which is preliminary data.</text>
</comment>
<protein>
    <submittedName>
        <fullName evidence="2">Uncharacterized protein</fullName>
    </submittedName>
</protein>
<name>A0A1Q9EAU7_SYMMI</name>
<feature type="compositionally biased region" description="Low complexity" evidence="1">
    <location>
        <begin position="882"/>
        <end position="893"/>
    </location>
</feature>
<dbReference type="EMBL" id="LSRX01000207">
    <property type="protein sequence ID" value="OLQ04564.1"/>
    <property type="molecule type" value="Genomic_DNA"/>
</dbReference>
<feature type="compositionally biased region" description="Low complexity" evidence="1">
    <location>
        <begin position="788"/>
        <end position="798"/>
    </location>
</feature>
<feature type="compositionally biased region" description="Low complexity" evidence="1">
    <location>
        <begin position="861"/>
        <end position="875"/>
    </location>
</feature>
<proteinExistence type="predicted"/>
<reference evidence="2 3" key="1">
    <citation type="submission" date="2016-02" db="EMBL/GenBank/DDBJ databases">
        <title>Genome analysis of coral dinoflagellate symbionts highlights evolutionary adaptations to a symbiotic lifestyle.</title>
        <authorList>
            <person name="Aranda M."/>
            <person name="Li Y."/>
            <person name="Liew Y.J."/>
            <person name="Baumgarten S."/>
            <person name="Simakov O."/>
            <person name="Wilson M."/>
            <person name="Piel J."/>
            <person name="Ashoor H."/>
            <person name="Bougouffa S."/>
            <person name="Bajic V.B."/>
            <person name="Ryu T."/>
            <person name="Ravasi T."/>
            <person name="Bayer T."/>
            <person name="Micklem G."/>
            <person name="Kim H."/>
            <person name="Bhak J."/>
            <person name="Lajeunesse T.C."/>
            <person name="Voolstra C.R."/>
        </authorList>
    </citation>
    <scope>NUCLEOTIDE SEQUENCE [LARGE SCALE GENOMIC DNA]</scope>
    <source>
        <strain evidence="2 3">CCMP2467</strain>
    </source>
</reference>
<sequence>MGPTISIACLRDPGPSRPRPPPPLLATSPTARWATTPTRVCGVLSLSFSSNFGVKNLVEWMLDIASNRSGKYKVIVPRGVRVRLSESEFKDLDFVSGSSQSPRTEPPLMMEPVTQLPQEEAIQEVESMDNLTPLAELLGVQDFSTAPIFTMEEIKAATYADYRKSSFGARLMSFHVSEACIGSDDELRAVEAVLDKGIFTDLSLPLNMGYFRDKVAKTITWWRQTCELMLPAHTSSMEPGIGPIMFYVNDEPVCLSHMYQLTQIECIDTYRALFSVDLMTPQPDVLGFDWECGDLKLEAKDKLTASLEKIAAIWEKVPTSERTAFKETLRHRVNAPRGPLLIGPSLASLGDLAYPSVAILHDAEQDKKAYPEHNMSQLLATRLGDDFGDISLDLLKDLVKALPSAFLWYLAPSGIRRCCRLLKPAKDKDPKGRYGDIHLGLPFQEEAFSFLDADQARAVDGDDIDRTAALPITSFPGDVSPPGSGEDEDASLEDDEPLPAFAKVDGVSVNPGHPVAVNVEDLPPDFGDPVGAEYGRHHHYRGAVSSTSMTAARECHPRATNPYGFPSLVIYNQGTCGRSSKIIQERRRGPSAIWTPAALDDEAYRFSNGVSYLHQNHVLFFDIPNEFGSYDEFYDLATEDTLGWDIRKQMAQAEKEDLASAVFAVVDSDPACFNALSHAYEAVADLKEATHILGCRGHRKIFLHVTGSFEELWESRCSAPSAEGLAARVCRNCGTAFLGDEDFCRRCGHPRHAAATEPQVAVRGDPMAPPPRRLNAALPEAQKAPGWRSPESASALAAAPPPPPPIRDARPQRHSGPGMLSMTSELRSEPRATAGPSLRVPSIERRELSTEPPTFLASPYATPRSARGAGRAARNAARHADPLGPALPDADPGAGRDGSKPSLGRQKQITARPPDAVTAGEVGLSLRDEQQWPVQTQGPGPRGERGGWQSPRRNAAPSASTTTRRTRCSAVDVVMNDERVMVTLS</sequence>
<evidence type="ECO:0000256" key="1">
    <source>
        <dbReference type="SAM" id="MobiDB-lite"/>
    </source>
</evidence>
<dbReference type="Proteomes" id="UP000186817">
    <property type="component" value="Unassembled WGS sequence"/>
</dbReference>
<evidence type="ECO:0000313" key="2">
    <source>
        <dbReference type="EMBL" id="OLQ04564.1"/>
    </source>
</evidence>
<feature type="region of interest" description="Disordered" evidence="1">
    <location>
        <begin position="471"/>
        <end position="493"/>
    </location>
</feature>